<evidence type="ECO:0000313" key="2">
    <source>
        <dbReference type="EMBL" id="KAH1097083.1"/>
    </source>
</evidence>
<organism evidence="2 3">
    <name type="scientific">Gossypium stocksii</name>
    <dbReference type="NCBI Taxonomy" id="47602"/>
    <lineage>
        <taxon>Eukaryota</taxon>
        <taxon>Viridiplantae</taxon>
        <taxon>Streptophyta</taxon>
        <taxon>Embryophyta</taxon>
        <taxon>Tracheophyta</taxon>
        <taxon>Spermatophyta</taxon>
        <taxon>Magnoliopsida</taxon>
        <taxon>eudicotyledons</taxon>
        <taxon>Gunneridae</taxon>
        <taxon>Pentapetalae</taxon>
        <taxon>rosids</taxon>
        <taxon>malvids</taxon>
        <taxon>Malvales</taxon>
        <taxon>Malvaceae</taxon>
        <taxon>Malvoideae</taxon>
        <taxon>Gossypium</taxon>
    </lineage>
</organism>
<gene>
    <name evidence="2" type="ORF">J1N35_014004</name>
</gene>
<accession>A0A9D4A778</accession>
<dbReference type="PANTHER" id="PTHR33429">
    <property type="entry name" value="OS02G0708000 PROTEIN-RELATED"/>
    <property type="match status" value="1"/>
</dbReference>
<keyword evidence="1" id="KW-0472">Membrane</keyword>
<dbReference type="Proteomes" id="UP000828251">
    <property type="component" value="Unassembled WGS sequence"/>
</dbReference>
<keyword evidence="1" id="KW-1133">Transmembrane helix</keyword>
<keyword evidence="1" id="KW-0812">Transmembrane</keyword>
<dbReference type="AlphaFoldDB" id="A0A9D4A778"/>
<dbReference type="EMBL" id="JAIQCV010000005">
    <property type="protein sequence ID" value="KAH1097083.1"/>
    <property type="molecule type" value="Genomic_DNA"/>
</dbReference>
<comment type="caution">
    <text evidence="2">The sequence shown here is derived from an EMBL/GenBank/DDBJ whole genome shotgun (WGS) entry which is preliminary data.</text>
</comment>
<proteinExistence type="predicted"/>
<dbReference type="PANTHER" id="PTHR33429:SF24">
    <property type="entry name" value="EXPRESSED PROTEIN"/>
    <property type="match status" value="1"/>
</dbReference>
<dbReference type="OrthoDB" id="1928111at2759"/>
<evidence type="ECO:0000313" key="3">
    <source>
        <dbReference type="Proteomes" id="UP000828251"/>
    </source>
</evidence>
<sequence>MNLYKLQPFQDLKHREGEKGVDLWVSSKMAMPLVQQPPPVTETQQPYNSSTSHASFGLVIAVLLVILILGVVASTMARLSIWRKFIGEGEYESEGWIERKCYSCVDGRLYSPQPMANSSVPTSNPHHL</sequence>
<protein>
    <submittedName>
        <fullName evidence="2">Uncharacterized protein</fullName>
    </submittedName>
</protein>
<evidence type="ECO:0000256" key="1">
    <source>
        <dbReference type="SAM" id="Phobius"/>
    </source>
</evidence>
<keyword evidence="3" id="KW-1185">Reference proteome</keyword>
<feature type="transmembrane region" description="Helical" evidence="1">
    <location>
        <begin position="56"/>
        <end position="77"/>
    </location>
</feature>
<reference evidence="2 3" key="1">
    <citation type="journal article" date="2021" name="Plant Biotechnol. J.">
        <title>Multi-omics assisted identification of the key and species-specific regulatory components of drought-tolerant mechanisms in Gossypium stocksii.</title>
        <authorList>
            <person name="Yu D."/>
            <person name="Ke L."/>
            <person name="Zhang D."/>
            <person name="Wu Y."/>
            <person name="Sun Y."/>
            <person name="Mei J."/>
            <person name="Sun J."/>
            <person name="Sun Y."/>
        </authorList>
    </citation>
    <scope>NUCLEOTIDE SEQUENCE [LARGE SCALE GENOMIC DNA]</scope>
    <source>
        <strain evidence="3">cv. E1</strain>
        <tissue evidence="2">Leaf</tissue>
    </source>
</reference>
<name>A0A9D4A778_9ROSI</name>